<sequence length="208" mass="22811">MGDNPGSLPIGAKYKLTGSVVGAYRDGNGVLHQVTLGPEAGDDALNVAVKIDAVQSKRTSMSIASPSPEDYMYRLIYELEVTEQHWNQGKDYKFLFKHSALRKSLDDTECPPDRCAEGETYFVMKHYTGDESAHPGILCGNSRFKLMIRSDVSTKGGMPLGGGARFSQAQLSKAHYKVAPMNLLPRKTTRLWKSSNYVAYGGIKDSAI</sequence>
<dbReference type="GeneID" id="6014527"/>
<dbReference type="KEGG" id="cci:CC1G_09513"/>
<reference evidence="1 2" key="1">
    <citation type="journal article" date="2010" name="Proc. Natl. Acad. Sci. U.S.A.">
        <title>Insights into evolution of multicellular fungi from the assembled chromosomes of the mushroom Coprinopsis cinerea (Coprinus cinereus).</title>
        <authorList>
            <person name="Stajich J.E."/>
            <person name="Wilke S.K."/>
            <person name="Ahren D."/>
            <person name="Au C.H."/>
            <person name="Birren B.W."/>
            <person name="Borodovsky M."/>
            <person name="Burns C."/>
            <person name="Canback B."/>
            <person name="Casselton L.A."/>
            <person name="Cheng C.K."/>
            <person name="Deng J."/>
            <person name="Dietrich F.S."/>
            <person name="Fargo D.C."/>
            <person name="Farman M.L."/>
            <person name="Gathman A.C."/>
            <person name="Goldberg J."/>
            <person name="Guigo R."/>
            <person name="Hoegger P.J."/>
            <person name="Hooker J.B."/>
            <person name="Huggins A."/>
            <person name="James T.Y."/>
            <person name="Kamada T."/>
            <person name="Kilaru S."/>
            <person name="Kodira C."/>
            <person name="Kues U."/>
            <person name="Kupfer D."/>
            <person name="Kwan H.S."/>
            <person name="Lomsadze A."/>
            <person name="Li W."/>
            <person name="Lilly W.W."/>
            <person name="Ma L.J."/>
            <person name="Mackey A.J."/>
            <person name="Manning G."/>
            <person name="Martin F."/>
            <person name="Muraguchi H."/>
            <person name="Natvig D.O."/>
            <person name="Palmerini H."/>
            <person name="Ramesh M.A."/>
            <person name="Rehmeyer C.J."/>
            <person name="Roe B.A."/>
            <person name="Shenoy N."/>
            <person name="Stanke M."/>
            <person name="Ter-Hovhannisyan V."/>
            <person name="Tunlid A."/>
            <person name="Velagapudi R."/>
            <person name="Vision T.J."/>
            <person name="Zeng Q."/>
            <person name="Zolan M.E."/>
            <person name="Pukkila P.J."/>
        </authorList>
    </citation>
    <scope>NUCLEOTIDE SEQUENCE [LARGE SCALE GENOMIC DNA]</scope>
    <source>
        <strain evidence="2">Okayama-7 / 130 / ATCC MYA-4618 / FGSC 9003</strain>
    </source>
</reference>
<organism evidence="1 2">
    <name type="scientific">Coprinopsis cinerea (strain Okayama-7 / 130 / ATCC MYA-4618 / FGSC 9003)</name>
    <name type="common">Inky cap fungus</name>
    <name type="synonym">Hormographiella aspergillata</name>
    <dbReference type="NCBI Taxonomy" id="240176"/>
    <lineage>
        <taxon>Eukaryota</taxon>
        <taxon>Fungi</taxon>
        <taxon>Dikarya</taxon>
        <taxon>Basidiomycota</taxon>
        <taxon>Agaricomycotina</taxon>
        <taxon>Agaricomycetes</taxon>
        <taxon>Agaricomycetidae</taxon>
        <taxon>Agaricales</taxon>
        <taxon>Agaricineae</taxon>
        <taxon>Psathyrellaceae</taxon>
        <taxon>Coprinopsis</taxon>
    </lineage>
</organism>
<dbReference type="AlphaFoldDB" id="A8P0T7"/>
<comment type="caution">
    <text evidence="1">The sequence shown here is derived from an EMBL/GenBank/DDBJ whole genome shotgun (WGS) entry which is preliminary data.</text>
</comment>
<proteinExistence type="predicted"/>
<accession>A8P0T7</accession>
<dbReference type="RefSeq" id="XP_001837962.1">
    <property type="nucleotide sequence ID" value="XM_001837910.1"/>
</dbReference>
<dbReference type="VEuPathDB" id="FungiDB:CC1G_09513"/>
<protein>
    <submittedName>
        <fullName evidence="1">Uncharacterized protein</fullName>
    </submittedName>
</protein>
<evidence type="ECO:0000313" key="2">
    <source>
        <dbReference type="Proteomes" id="UP000001861"/>
    </source>
</evidence>
<evidence type="ECO:0000313" key="1">
    <source>
        <dbReference type="EMBL" id="EAU83844.1"/>
    </source>
</evidence>
<dbReference type="EMBL" id="AACS02000006">
    <property type="protein sequence ID" value="EAU83844.1"/>
    <property type="molecule type" value="Genomic_DNA"/>
</dbReference>
<keyword evidence="2" id="KW-1185">Reference proteome</keyword>
<gene>
    <name evidence="1" type="ORF">CC1G_09513</name>
</gene>
<dbReference type="Proteomes" id="UP000001861">
    <property type="component" value="Unassembled WGS sequence"/>
</dbReference>
<dbReference type="InParanoid" id="A8P0T7"/>
<name>A8P0T7_COPC7</name>